<dbReference type="Gene3D" id="2.60.120.650">
    <property type="entry name" value="Cupin"/>
    <property type="match status" value="1"/>
</dbReference>
<dbReference type="GO" id="GO:0006338">
    <property type="term" value="P:chromatin remodeling"/>
    <property type="evidence" value="ECO:0007669"/>
    <property type="project" value="TreeGrafter"/>
</dbReference>
<evidence type="ECO:0000256" key="2">
    <source>
        <dbReference type="ARBA" id="ARBA00023242"/>
    </source>
</evidence>
<dbReference type="PANTHER" id="PTHR10694:SF113">
    <property type="entry name" value="PROTEIN JUMONJI"/>
    <property type="match status" value="1"/>
</dbReference>
<keyword evidence="6" id="KW-1185">Reference proteome</keyword>
<sequence>LPYATLSQEERDQLLAEVDSIHARNQMEHSGGGSKKASSNSSDNDEEEEEESLDCIVKGKSTALSTFYRIARNTATQWQPDPAALEVDERYWSLIVNGTHHVCVLSASIDTSEHGYGFPNHRMSPLAKHPWNLKNLCQNPNSILRSMGTIVGVTAPTLHVGMLFSTVCWYRDPHSLPWIEYLHTGASKIWYGVAASQEDKLCAALKKIVPDFVKDSAIWLPSDTAMVPPSELVREGVRVCRVVQDPGQFVVVFPGAFTSSICKGYLISESAFFARPQYFERAVA</sequence>
<dbReference type="SUPFAM" id="SSF51197">
    <property type="entry name" value="Clavaminate synthase-like"/>
    <property type="match status" value="1"/>
</dbReference>
<dbReference type="PROSITE" id="PS51184">
    <property type="entry name" value="JMJC"/>
    <property type="match status" value="1"/>
</dbReference>
<dbReference type="PANTHER" id="PTHR10694">
    <property type="entry name" value="LYSINE-SPECIFIC DEMETHYLASE"/>
    <property type="match status" value="1"/>
</dbReference>
<evidence type="ECO:0000313" key="5">
    <source>
        <dbReference type="EMBL" id="KAK8728081.1"/>
    </source>
</evidence>
<feature type="non-terminal residue" evidence="5">
    <location>
        <position position="284"/>
    </location>
</feature>
<feature type="non-terminal residue" evidence="5">
    <location>
        <position position="1"/>
    </location>
</feature>
<comment type="caution">
    <text evidence="5">The sequence shown here is derived from an EMBL/GenBank/DDBJ whole genome shotgun (WGS) entry which is preliminary data.</text>
</comment>
<proteinExistence type="predicted"/>
<dbReference type="EMBL" id="JARKIK010000073">
    <property type="protein sequence ID" value="KAK8728081.1"/>
    <property type="molecule type" value="Genomic_DNA"/>
</dbReference>
<feature type="region of interest" description="Disordered" evidence="3">
    <location>
        <begin position="20"/>
        <end position="54"/>
    </location>
</feature>
<dbReference type="InterPro" id="IPR003347">
    <property type="entry name" value="JmjC_dom"/>
</dbReference>
<gene>
    <name evidence="5" type="ORF">OTU49_009381</name>
</gene>
<evidence type="ECO:0000256" key="1">
    <source>
        <dbReference type="ARBA" id="ARBA00004123"/>
    </source>
</evidence>
<dbReference type="Pfam" id="PF02373">
    <property type="entry name" value="JmjC"/>
    <property type="match status" value="1"/>
</dbReference>
<comment type="subcellular location">
    <subcellularLocation>
        <location evidence="1">Nucleus</location>
    </subcellularLocation>
</comment>
<feature type="compositionally biased region" description="Acidic residues" evidence="3">
    <location>
        <begin position="43"/>
        <end position="53"/>
    </location>
</feature>
<accession>A0AAW0WAH8</accession>
<reference evidence="5 6" key="1">
    <citation type="journal article" date="2024" name="BMC Genomics">
        <title>Genome assembly of redclaw crayfish (Cherax quadricarinatus) provides insights into its immune adaptation and hypoxia tolerance.</title>
        <authorList>
            <person name="Liu Z."/>
            <person name="Zheng J."/>
            <person name="Li H."/>
            <person name="Fang K."/>
            <person name="Wang S."/>
            <person name="He J."/>
            <person name="Zhou D."/>
            <person name="Weng S."/>
            <person name="Chi M."/>
            <person name="Gu Z."/>
            <person name="He J."/>
            <person name="Li F."/>
            <person name="Wang M."/>
        </authorList>
    </citation>
    <scope>NUCLEOTIDE SEQUENCE [LARGE SCALE GENOMIC DNA]</scope>
    <source>
        <strain evidence="5">ZL_2023a</strain>
    </source>
</reference>
<dbReference type="AlphaFoldDB" id="A0AAW0WAH8"/>
<dbReference type="GO" id="GO:0010468">
    <property type="term" value="P:regulation of gene expression"/>
    <property type="evidence" value="ECO:0007669"/>
    <property type="project" value="TreeGrafter"/>
</dbReference>
<evidence type="ECO:0000313" key="6">
    <source>
        <dbReference type="Proteomes" id="UP001445076"/>
    </source>
</evidence>
<protein>
    <recommendedName>
        <fullName evidence="4">JmjC domain-containing protein</fullName>
    </recommendedName>
</protein>
<organism evidence="5 6">
    <name type="scientific">Cherax quadricarinatus</name>
    <name type="common">Australian red claw crayfish</name>
    <dbReference type="NCBI Taxonomy" id="27406"/>
    <lineage>
        <taxon>Eukaryota</taxon>
        <taxon>Metazoa</taxon>
        <taxon>Ecdysozoa</taxon>
        <taxon>Arthropoda</taxon>
        <taxon>Crustacea</taxon>
        <taxon>Multicrustacea</taxon>
        <taxon>Malacostraca</taxon>
        <taxon>Eumalacostraca</taxon>
        <taxon>Eucarida</taxon>
        <taxon>Decapoda</taxon>
        <taxon>Pleocyemata</taxon>
        <taxon>Astacidea</taxon>
        <taxon>Parastacoidea</taxon>
        <taxon>Parastacidae</taxon>
        <taxon>Cherax</taxon>
    </lineage>
</organism>
<keyword evidence="2" id="KW-0539">Nucleus</keyword>
<evidence type="ECO:0000259" key="4">
    <source>
        <dbReference type="PROSITE" id="PS51184"/>
    </source>
</evidence>
<evidence type="ECO:0000256" key="3">
    <source>
        <dbReference type="SAM" id="MobiDB-lite"/>
    </source>
</evidence>
<dbReference type="GO" id="GO:0005634">
    <property type="term" value="C:nucleus"/>
    <property type="evidence" value="ECO:0007669"/>
    <property type="project" value="UniProtKB-SubCell"/>
</dbReference>
<feature type="domain" description="JmjC" evidence="4">
    <location>
        <begin position="125"/>
        <end position="284"/>
    </location>
</feature>
<dbReference type="Proteomes" id="UP001445076">
    <property type="component" value="Unassembled WGS sequence"/>
</dbReference>
<name>A0AAW0WAH8_CHEQU</name>
<dbReference type="GO" id="GO:0000785">
    <property type="term" value="C:chromatin"/>
    <property type="evidence" value="ECO:0007669"/>
    <property type="project" value="TreeGrafter"/>
</dbReference>
<dbReference type="SMART" id="SM00558">
    <property type="entry name" value="JmjC"/>
    <property type="match status" value="1"/>
</dbReference>